<keyword evidence="1" id="KW-0472">Membrane</keyword>
<keyword evidence="1" id="KW-0812">Transmembrane</keyword>
<evidence type="ECO:0000256" key="1">
    <source>
        <dbReference type="SAM" id="Phobius"/>
    </source>
</evidence>
<dbReference type="RefSeq" id="WP_369609636.1">
    <property type="nucleotide sequence ID" value="NZ_AP031322.1"/>
</dbReference>
<dbReference type="GeneID" id="92354986"/>
<feature type="transmembrane region" description="Helical" evidence="1">
    <location>
        <begin position="68"/>
        <end position="86"/>
    </location>
</feature>
<evidence type="ECO:0000313" key="2">
    <source>
        <dbReference type="EMBL" id="BFH74095.1"/>
    </source>
</evidence>
<name>A0AAT9GTY4_9CREN</name>
<organism evidence="2">
    <name type="scientific">Sulfurisphaera javensis</name>
    <dbReference type="NCBI Taxonomy" id="2049879"/>
    <lineage>
        <taxon>Archaea</taxon>
        <taxon>Thermoproteota</taxon>
        <taxon>Thermoprotei</taxon>
        <taxon>Sulfolobales</taxon>
        <taxon>Sulfolobaceae</taxon>
        <taxon>Sulfurisphaera</taxon>
    </lineage>
</organism>
<proteinExistence type="predicted"/>
<feature type="transmembrane region" description="Helical" evidence="1">
    <location>
        <begin position="106"/>
        <end position="127"/>
    </location>
</feature>
<protein>
    <submittedName>
        <fullName evidence="2">Uncharacterized protein</fullName>
    </submittedName>
</protein>
<accession>A0AAT9GTY4</accession>
<dbReference type="AlphaFoldDB" id="A0AAT9GTY4"/>
<keyword evidence="1" id="KW-1133">Transmembrane helix</keyword>
<sequence length="129" mass="14540">MKRASTAIIGLGAITGILSFAWSADHFPLYNLSFLPFGIRIFFVLDSVLSIVAGILFILSFRLFTIKIIYLLEVVYWWINYLLLTLTRVFPAPLIGKPLPTTTGPALIAFVLDILLIILSTVFYLMIRE</sequence>
<dbReference type="KEGG" id="sjv:SJAV_20390"/>
<feature type="transmembrane region" description="Helical" evidence="1">
    <location>
        <begin position="39"/>
        <end position="61"/>
    </location>
</feature>
<dbReference type="EMBL" id="AP031322">
    <property type="protein sequence ID" value="BFH74095.1"/>
    <property type="molecule type" value="Genomic_DNA"/>
</dbReference>
<reference evidence="2" key="1">
    <citation type="submission" date="2024-03" db="EMBL/GenBank/DDBJ databases">
        <title>Complete genome sequence of Sulfurisphaera javensis strain KD-1.</title>
        <authorList>
            <person name="Sakai H."/>
            <person name="Nur N."/>
            <person name="Suwanto A."/>
            <person name="Kurosawa N."/>
        </authorList>
    </citation>
    <scope>NUCLEOTIDE SEQUENCE</scope>
    <source>
        <strain evidence="2">KD-1</strain>
    </source>
</reference>
<gene>
    <name evidence="2" type="ORF">SJAV_20390</name>
</gene>